<dbReference type="AlphaFoldDB" id="A0A6A7C5I8"/>
<dbReference type="HAMAP" id="MF_03007">
    <property type="entry name" value="eIF3h"/>
    <property type="match status" value="1"/>
</dbReference>
<keyword evidence="7" id="KW-1185">Reference proteome</keyword>
<dbReference type="Proteomes" id="UP000799421">
    <property type="component" value="Unassembled WGS sequence"/>
</dbReference>
<evidence type="ECO:0000256" key="3">
    <source>
        <dbReference type="ARBA" id="ARBA00022917"/>
    </source>
</evidence>
<dbReference type="GO" id="GO:0016282">
    <property type="term" value="C:eukaryotic 43S preinitiation complex"/>
    <property type="evidence" value="ECO:0007669"/>
    <property type="project" value="UniProtKB-UniRule"/>
</dbReference>
<dbReference type="Pfam" id="PF19445">
    <property type="entry name" value="eIF3h_C"/>
    <property type="match status" value="2"/>
</dbReference>
<dbReference type="InterPro" id="IPR045810">
    <property type="entry name" value="eIF3h_C"/>
</dbReference>
<dbReference type="EMBL" id="MU005964">
    <property type="protein sequence ID" value="KAF2862771.1"/>
    <property type="molecule type" value="Genomic_DNA"/>
</dbReference>
<protein>
    <recommendedName>
        <fullName evidence="4">Eukaryotic translation initiation factor 3 subunit H</fullName>
        <shortName evidence="4">eIF3h</shortName>
    </recommendedName>
</protein>
<evidence type="ECO:0000256" key="1">
    <source>
        <dbReference type="ARBA" id="ARBA00022490"/>
    </source>
</evidence>
<comment type="subcellular location">
    <subcellularLocation>
        <location evidence="4">Cytoplasm</location>
    </subcellularLocation>
</comment>
<dbReference type="GO" id="GO:0001732">
    <property type="term" value="P:formation of cytoplasmic translation initiation complex"/>
    <property type="evidence" value="ECO:0007669"/>
    <property type="project" value="UniProtKB-UniRule"/>
</dbReference>
<dbReference type="GO" id="GO:0008237">
    <property type="term" value="F:metallopeptidase activity"/>
    <property type="evidence" value="ECO:0007669"/>
    <property type="project" value="InterPro"/>
</dbReference>
<gene>
    <name evidence="6" type="ORF">K470DRAFT_166346</name>
</gene>
<comment type="subunit">
    <text evidence="4">Component of the eukaryotic translation initiation factor 3 (eIF-3) complex.</text>
</comment>
<keyword evidence="1 4" id="KW-0963">Cytoplasm</keyword>
<feature type="domain" description="MPN" evidence="5">
    <location>
        <begin position="7"/>
        <end position="142"/>
    </location>
</feature>
<dbReference type="SMART" id="SM00232">
    <property type="entry name" value="JAB_MPN"/>
    <property type="match status" value="1"/>
</dbReference>
<reference evidence="6" key="1">
    <citation type="journal article" date="2020" name="Stud. Mycol.">
        <title>101 Dothideomycetes genomes: a test case for predicting lifestyles and emergence of pathogens.</title>
        <authorList>
            <person name="Haridas S."/>
            <person name="Albert R."/>
            <person name="Binder M."/>
            <person name="Bloem J."/>
            <person name="Labutti K."/>
            <person name="Salamov A."/>
            <person name="Andreopoulos B."/>
            <person name="Baker S."/>
            <person name="Barry K."/>
            <person name="Bills G."/>
            <person name="Bluhm B."/>
            <person name="Cannon C."/>
            <person name="Castanera R."/>
            <person name="Culley D."/>
            <person name="Daum C."/>
            <person name="Ezra D."/>
            <person name="Gonzalez J."/>
            <person name="Henrissat B."/>
            <person name="Kuo A."/>
            <person name="Liang C."/>
            <person name="Lipzen A."/>
            <person name="Lutzoni F."/>
            <person name="Magnuson J."/>
            <person name="Mondo S."/>
            <person name="Nolan M."/>
            <person name="Ohm R."/>
            <person name="Pangilinan J."/>
            <person name="Park H.-J."/>
            <person name="Ramirez L."/>
            <person name="Alfaro M."/>
            <person name="Sun H."/>
            <person name="Tritt A."/>
            <person name="Yoshinaga Y."/>
            <person name="Zwiers L.-H."/>
            <person name="Turgeon B."/>
            <person name="Goodwin S."/>
            <person name="Spatafora J."/>
            <person name="Crous P."/>
            <person name="Grigoriev I."/>
        </authorList>
    </citation>
    <scope>NUCLEOTIDE SEQUENCE</scope>
    <source>
        <strain evidence="6">CBS 480.64</strain>
    </source>
</reference>
<evidence type="ECO:0000259" key="5">
    <source>
        <dbReference type="PROSITE" id="PS50249"/>
    </source>
</evidence>
<dbReference type="CDD" id="cd08065">
    <property type="entry name" value="MPN_eIF3h"/>
    <property type="match status" value="1"/>
</dbReference>
<evidence type="ECO:0000256" key="2">
    <source>
        <dbReference type="ARBA" id="ARBA00022540"/>
    </source>
</evidence>
<dbReference type="InterPro" id="IPR050242">
    <property type="entry name" value="JAMM_MPN+_peptidase_M67A"/>
</dbReference>
<dbReference type="GO" id="GO:0003743">
    <property type="term" value="F:translation initiation factor activity"/>
    <property type="evidence" value="ECO:0007669"/>
    <property type="project" value="UniProtKB-UniRule"/>
</dbReference>
<evidence type="ECO:0000256" key="4">
    <source>
        <dbReference type="HAMAP-Rule" id="MF_03007"/>
    </source>
</evidence>
<organism evidence="6 7">
    <name type="scientific">Piedraia hortae CBS 480.64</name>
    <dbReference type="NCBI Taxonomy" id="1314780"/>
    <lineage>
        <taxon>Eukaryota</taxon>
        <taxon>Fungi</taxon>
        <taxon>Dikarya</taxon>
        <taxon>Ascomycota</taxon>
        <taxon>Pezizomycotina</taxon>
        <taxon>Dothideomycetes</taxon>
        <taxon>Dothideomycetidae</taxon>
        <taxon>Capnodiales</taxon>
        <taxon>Piedraiaceae</taxon>
        <taxon>Piedraia</taxon>
    </lineage>
</organism>
<dbReference type="InterPro" id="IPR037518">
    <property type="entry name" value="MPN"/>
</dbReference>
<sequence>MASIQEVQVTALAVMRIIKHSTSAFPAPATGCILGMDVDSQLQVTNAFPFPAAHALAAPRTKLAQKYETEMINMLREVNVDAQSVGWYMSCSMGSFVTPAFIENLAFYQSREGDQSVALVFDVSRSSQGSLHLKAYRLSPQFLAAYQEKKFTSESLQKSGLRFQDIVIEYPVSVYNSHLLTCYLHQLPSPPPEDSVHLPASVAEILRGRISSSTLYPNFDNLELSIDPFLEKTSELISEAVDAHQTEQNNTQYYQRSRAREEAKIAAWQQKRKSENALRAQQKQPLLPEDEWTKLFKLPTEPSRFETMLIGRQVDQYARQIDGFGAVAETKLFSITGNLLPRDDD</sequence>
<dbReference type="OrthoDB" id="10265695at2759"/>
<comment type="similarity">
    <text evidence="4">Belongs to the eIF-3 subunit H family.</text>
</comment>
<dbReference type="InterPro" id="IPR000555">
    <property type="entry name" value="JAMM/MPN+_dom"/>
</dbReference>
<evidence type="ECO:0000313" key="6">
    <source>
        <dbReference type="EMBL" id="KAF2862771.1"/>
    </source>
</evidence>
<evidence type="ECO:0000313" key="7">
    <source>
        <dbReference type="Proteomes" id="UP000799421"/>
    </source>
</evidence>
<dbReference type="GO" id="GO:0005852">
    <property type="term" value="C:eukaryotic translation initiation factor 3 complex"/>
    <property type="evidence" value="ECO:0007669"/>
    <property type="project" value="UniProtKB-UniRule"/>
</dbReference>
<dbReference type="PROSITE" id="PS50249">
    <property type="entry name" value="MPN"/>
    <property type="match status" value="1"/>
</dbReference>
<keyword evidence="2 4" id="KW-0396">Initiation factor</keyword>
<accession>A0A6A7C5I8</accession>
<name>A0A6A7C5I8_9PEZI</name>
<dbReference type="Gene3D" id="3.40.140.10">
    <property type="entry name" value="Cytidine Deaminase, domain 2"/>
    <property type="match status" value="1"/>
</dbReference>
<comment type="function">
    <text evidence="4">Component of the eukaryotic translation initiation factor 3 (eIF-3) complex, which is involved in protein synthesis of a specialized repertoire of mRNAs and, together with other initiation factors, stimulates binding of mRNA and methionyl-tRNAi to the 40S ribosome. The eIF-3 complex specifically targets and initiates translation of a subset of mRNAs involved in cell proliferation.</text>
</comment>
<dbReference type="GO" id="GO:0033290">
    <property type="term" value="C:eukaryotic 48S preinitiation complex"/>
    <property type="evidence" value="ECO:0007669"/>
    <property type="project" value="UniProtKB-UniRule"/>
</dbReference>
<dbReference type="PANTHER" id="PTHR10410">
    <property type="entry name" value="EUKARYOTIC TRANSLATION INITIATION FACTOR 3 -RELATED"/>
    <property type="match status" value="1"/>
</dbReference>
<dbReference type="Pfam" id="PF01398">
    <property type="entry name" value="JAB"/>
    <property type="match status" value="1"/>
</dbReference>
<keyword evidence="3 4" id="KW-0648">Protein biosynthesis</keyword>
<dbReference type="InterPro" id="IPR027524">
    <property type="entry name" value="eIF3h"/>
</dbReference>
<proteinExistence type="inferred from homology"/>